<evidence type="ECO:0000313" key="3">
    <source>
        <dbReference type="WBParaSite" id="TMUE_2000006579.1"/>
    </source>
</evidence>
<evidence type="ECO:0000256" key="1">
    <source>
        <dbReference type="SAM" id="MobiDB-lite"/>
    </source>
</evidence>
<proteinExistence type="predicted"/>
<name>A0A5S6QHB9_TRIMR</name>
<organism evidence="2 3">
    <name type="scientific">Trichuris muris</name>
    <name type="common">Mouse whipworm</name>
    <dbReference type="NCBI Taxonomy" id="70415"/>
    <lineage>
        <taxon>Eukaryota</taxon>
        <taxon>Metazoa</taxon>
        <taxon>Ecdysozoa</taxon>
        <taxon>Nematoda</taxon>
        <taxon>Enoplea</taxon>
        <taxon>Dorylaimia</taxon>
        <taxon>Trichinellida</taxon>
        <taxon>Trichuridae</taxon>
        <taxon>Trichuris</taxon>
    </lineage>
</organism>
<keyword evidence="2" id="KW-1185">Reference proteome</keyword>
<dbReference type="WBParaSite" id="TMUE_2000006579.1">
    <property type="protein sequence ID" value="TMUE_2000006579.1"/>
    <property type="gene ID" value="WBGene00285407"/>
</dbReference>
<dbReference type="STRING" id="70415.A0A5S6QHB9"/>
<reference evidence="3" key="1">
    <citation type="submission" date="2019-12" db="UniProtKB">
        <authorList>
            <consortium name="WormBaseParasite"/>
        </authorList>
    </citation>
    <scope>IDENTIFICATION</scope>
</reference>
<feature type="compositionally biased region" description="Basic and acidic residues" evidence="1">
    <location>
        <begin position="116"/>
        <end position="126"/>
    </location>
</feature>
<accession>A0A5S6QHB9</accession>
<sequence length="135" mass="15539">MIIALAYVPVNVIEDVFNELSAQSPADLNPVLDWFEDTYIGRPTRRGDRRAPMFSPQVWSLYERTLMGRDRTNNFVEATHRRMRVELIIPHCGNSSTPRELCNREEIITPICTSGERNHQEGDGKTFDLMNESVD</sequence>
<protein>
    <submittedName>
        <fullName evidence="3">Uncharacterized protein</fullName>
    </submittedName>
</protein>
<feature type="region of interest" description="Disordered" evidence="1">
    <location>
        <begin position="114"/>
        <end position="135"/>
    </location>
</feature>
<evidence type="ECO:0000313" key="2">
    <source>
        <dbReference type="Proteomes" id="UP000046395"/>
    </source>
</evidence>
<dbReference type="AlphaFoldDB" id="A0A5S6QHB9"/>
<dbReference type="Proteomes" id="UP000046395">
    <property type="component" value="Unassembled WGS sequence"/>
</dbReference>